<sequence>MNQAITRFIAQKKLSPHSQSAYFYDLRQFVELCHETVSPQELAAYQLFLQDLKPAAQKRKLSAVNQFLYFLYEDGQLDKFYKLKLQQTVLAKRPQKTRANLSLLWQETSEKNGQLIALLIAYLGLLPSEIGEIRLQDINLDFQVLTVQKSNRKRILSLPKDLIPYLKGPFSGTYLFDKKGQTYSRQWLFNRLAAFLRLIGKREWTAQFLREQYILGQLDAGKSLEEVAKLLGLKTSMSLEKYR</sequence>
<evidence type="ECO:0000259" key="6">
    <source>
        <dbReference type="PROSITE" id="PS51898"/>
    </source>
</evidence>
<reference evidence="8 9" key="1">
    <citation type="submission" date="2021-04" db="EMBL/GenBank/DDBJ databases">
        <title>Complete genome sequence of a novel Streptococcus species.</title>
        <authorList>
            <person name="Teng J.L.L."/>
        </authorList>
    </citation>
    <scope>NUCLEOTIDE SEQUENCE [LARGE SCALE GENOMIC DNA]</scope>
    <source>
        <strain evidence="8 9">HKU75</strain>
    </source>
</reference>
<accession>A0ABX7YPF6</accession>
<dbReference type="InterPro" id="IPR011010">
    <property type="entry name" value="DNA_brk_join_enz"/>
</dbReference>
<dbReference type="Pfam" id="PF02899">
    <property type="entry name" value="Phage_int_SAM_1"/>
    <property type="match status" value="1"/>
</dbReference>
<dbReference type="InterPro" id="IPR004107">
    <property type="entry name" value="Integrase_SAM-like_N"/>
</dbReference>
<dbReference type="HAMAP" id="MF_01817">
    <property type="entry name" value="Recomb_XerD_like"/>
    <property type="match status" value="1"/>
</dbReference>
<dbReference type="NCBIfam" id="NF002685">
    <property type="entry name" value="PRK02436.1"/>
    <property type="match status" value="1"/>
</dbReference>
<evidence type="ECO:0000259" key="7">
    <source>
        <dbReference type="PROSITE" id="PS51900"/>
    </source>
</evidence>
<dbReference type="InterPro" id="IPR010998">
    <property type="entry name" value="Integrase_recombinase_N"/>
</dbReference>
<organism evidence="8 9">
    <name type="scientific">Streptococcus oriscaviae</name>
    <dbReference type="NCBI Taxonomy" id="2781599"/>
    <lineage>
        <taxon>Bacteria</taxon>
        <taxon>Bacillati</taxon>
        <taxon>Bacillota</taxon>
        <taxon>Bacilli</taxon>
        <taxon>Lactobacillales</taxon>
        <taxon>Streptococcaceae</taxon>
        <taxon>Streptococcus</taxon>
    </lineage>
</organism>
<name>A0ABX7YPF6_9STRE</name>
<evidence type="ECO:0000256" key="5">
    <source>
        <dbReference type="HAMAP-Rule" id="MF_01817"/>
    </source>
</evidence>
<feature type="domain" description="Core-binding (CB)" evidence="7">
    <location>
        <begin position="1"/>
        <end position="72"/>
    </location>
</feature>
<dbReference type="EMBL" id="CP073084">
    <property type="protein sequence ID" value="QUE55104.1"/>
    <property type="molecule type" value="Genomic_DNA"/>
</dbReference>
<keyword evidence="3 5" id="KW-0238">DNA-binding</keyword>
<keyword evidence="9" id="KW-1185">Reference proteome</keyword>
<dbReference type="PROSITE" id="PS51900">
    <property type="entry name" value="CB"/>
    <property type="match status" value="1"/>
</dbReference>
<evidence type="ECO:0000256" key="2">
    <source>
        <dbReference type="ARBA" id="ARBA00022908"/>
    </source>
</evidence>
<comment type="subcellular location">
    <subcellularLocation>
        <location evidence="5">Cytoplasm</location>
    </subcellularLocation>
</comment>
<keyword evidence="1 5" id="KW-0963">Cytoplasm</keyword>
<evidence type="ECO:0000313" key="8">
    <source>
        <dbReference type="EMBL" id="QUE55104.1"/>
    </source>
</evidence>
<keyword evidence="2 5" id="KW-0229">DNA integration</keyword>
<feature type="active site" description="O-(3'-phospho-DNA)-tyrosine intermediate" evidence="5">
    <location>
        <position position="242"/>
    </location>
</feature>
<gene>
    <name evidence="8" type="primary">xerD</name>
    <name evidence="8" type="ORF">INT76_04275</name>
</gene>
<dbReference type="Gene3D" id="1.10.443.10">
    <property type="entry name" value="Intergrase catalytic core"/>
    <property type="match status" value="1"/>
</dbReference>
<dbReference type="InterPro" id="IPR044068">
    <property type="entry name" value="CB"/>
</dbReference>
<dbReference type="PROSITE" id="PS51898">
    <property type="entry name" value="TYR_RECOMBINASE"/>
    <property type="match status" value="1"/>
</dbReference>
<feature type="domain" description="Tyr recombinase" evidence="6">
    <location>
        <begin position="91"/>
        <end position="243"/>
    </location>
</feature>
<evidence type="ECO:0000256" key="4">
    <source>
        <dbReference type="ARBA" id="ARBA00023172"/>
    </source>
</evidence>
<dbReference type="InterPro" id="IPR020876">
    <property type="entry name" value="Tyrosine_recombinase_XerD-like"/>
</dbReference>
<protein>
    <recommendedName>
        <fullName evidence="5">Tyrosine recombinase XerD-like</fullName>
    </recommendedName>
</protein>
<dbReference type="Gene3D" id="1.10.150.130">
    <property type="match status" value="1"/>
</dbReference>
<evidence type="ECO:0000256" key="3">
    <source>
        <dbReference type="ARBA" id="ARBA00023125"/>
    </source>
</evidence>
<proteinExistence type="inferred from homology"/>
<evidence type="ECO:0000256" key="1">
    <source>
        <dbReference type="ARBA" id="ARBA00022490"/>
    </source>
</evidence>
<keyword evidence="4 5" id="KW-0233">DNA recombination</keyword>
<evidence type="ECO:0000313" key="9">
    <source>
        <dbReference type="Proteomes" id="UP000677616"/>
    </source>
</evidence>
<dbReference type="Proteomes" id="UP000677616">
    <property type="component" value="Chromosome"/>
</dbReference>
<dbReference type="InterPro" id="IPR013762">
    <property type="entry name" value="Integrase-like_cat_sf"/>
</dbReference>
<dbReference type="RefSeq" id="WP_212572541.1">
    <property type="nucleotide sequence ID" value="NZ_CP073084.1"/>
</dbReference>
<comment type="function">
    <text evidence="5">Putative tyrosine recombinase. Not involved in the cutting and rejoining of the recombining DNA molecules on dif(SL) site.</text>
</comment>
<dbReference type="SUPFAM" id="SSF56349">
    <property type="entry name" value="DNA breaking-rejoining enzymes"/>
    <property type="match status" value="1"/>
</dbReference>
<dbReference type="InterPro" id="IPR002104">
    <property type="entry name" value="Integrase_catalytic"/>
</dbReference>
<comment type="similarity">
    <text evidence="5">Belongs to the 'phage' integrase family. XerD-like subfamily.</text>
</comment>